<evidence type="ECO:0000256" key="2">
    <source>
        <dbReference type="ARBA" id="ARBA00040720"/>
    </source>
</evidence>
<comment type="similarity">
    <text evidence="1">Belongs to the complex I NDUFA9 subunit family.</text>
</comment>
<dbReference type="Gene3D" id="3.40.50.720">
    <property type="entry name" value="NAD(P)-binding Rossmann-like Domain"/>
    <property type="match status" value="1"/>
</dbReference>
<keyword evidence="8" id="KW-1185">Reference proteome</keyword>
<evidence type="ECO:0000313" key="7">
    <source>
        <dbReference type="EMBL" id="KAK6637461.1"/>
    </source>
</evidence>
<dbReference type="EMBL" id="JAWJWF010000002">
    <property type="protein sequence ID" value="KAK6637461.1"/>
    <property type="molecule type" value="Genomic_DNA"/>
</dbReference>
<proteinExistence type="inferred from homology"/>
<accession>A0ABR1B7D3</accession>
<feature type="domain" description="3-beta hydroxysteroid dehydrogenase/isomerase" evidence="6">
    <location>
        <begin position="56"/>
        <end position="287"/>
    </location>
</feature>
<gene>
    <name evidence="7" type="ORF">RUM44_007878</name>
</gene>
<comment type="subunit">
    <text evidence="5">Complex I is composed of 45 different subunits. This a component of the hydrophobic protein fraction. Interacts with BLOC1S1. Interacts with SLC2A4. Interacts with CLOCK. Interacts with RAB5IF.</text>
</comment>
<protein>
    <recommendedName>
        <fullName evidence="2">NADH dehydrogenase [ubiquinone] 1 alpha subcomplex subunit 9, mitochondrial</fullName>
    </recommendedName>
    <alternativeName>
        <fullName evidence="4">Complex I-39kD</fullName>
    </alternativeName>
    <alternativeName>
        <fullName evidence="3">NADH-ubiquinone oxidoreductase 39 kDa subunit</fullName>
    </alternativeName>
</protein>
<evidence type="ECO:0000313" key="8">
    <source>
        <dbReference type="Proteomes" id="UP001359485"/>
    </source>
</evidence>
<evidence type="ECO:0000256" key="1">
    <source>
        <dbReference type="ARBA" id="ARBA00038501"/>
    </source>
</evidence>
<name>A0ABR1B7D3_POLSC</name>
<dbReference type="InterPro" id="IPR051207">
    <property type="entry name" value="ComplexI_NDUFA9_subunit"/>
</dbReference>
<dbReference type="PANTHER" id="PTHR12126">
    <property type="entry name" value="NADH-UBIQUINONE OXIDOREDUCTASE 39 KDA SUBUNIT-RELATED"/>
    <property type="match status" value="1"/>
</dbReference>
<comment type="caution">
    <text evidence="7">The sequence shown here is derived from an EMBL/GenBank/DDBJ whole genome shotgun (WGS) entry which is preliminary data.</text>
</comment>
<dbReference type="InterPro" id="IPR002225">
    <property type="entry name" value="3Beta_OHSteriod_DH/Estase"/>
</dbReference>
<dbReference type="Proteomes" id="UP001359485">
    <property type="component" value="Unassembled WGS sequence"/>
</dbReference>
<organism evidence="7 8">
    <name type="scientific">Polyplax serrata</name>
    <name type="common">Common mouse louse</name>
    <dbReference type="NCBI Taxonomy" id="468196"/>
    <lineage>
        <taxon>Eukaryota</taxon>
        <taxon>Metazoa</taxon>
        <taxon>Ecdysozoa</taxon>
        <taxon>Arthropoda</taxon>
        <taxon>Hexapoda</taxon>
        <taxon>Insecta</taxon>
        <taxon>Pterygota</taxon>
        <taxon>Neoptera</taxon>
        <taxon>Paraneoptera</taxon>
        <taxon>Psocodea</taxon>
        <taxon>Troctomorpha</taxon>
        <taxon>Phthiraptera</taxon>
        <taxon>Anoplura</taxon>
        <taxon>Polyplacidae</taxon>
        <taxon>Polyplax</taxon>
    </lineage>
</organism>
<dbReference type="CDD" id="cd05271">
    <property type="entry name" value="NDUFA9_like_SDR_a"/>
    <property type="match status" value="1"/>
</dbReference>
<dbReference type="InterPro" id="IPR036291">
    <property type="entry name" value="NAD(P)-bd_dom_sf"/>
</dbReference>
<evidence type="ECO:0000256" key="5">
    <source>
        <dbReference type="ARBA" id="ARBA00046455"/>
    </source>
</evidence>
<evidence type="ECO:0000256" key="4">
    <source>
        <dbReference type="ARBA" id="ARBA00043145"/>
    </source>
</evidence>
<evidence type="ECO:0000259" key="6">
    <source>
        <dbReference type="Pfam" id="PF01073"/>
    </source>
</evidence>
<dbReference type="PANTHER" id="PTHR12126:SF11">
    <property type="entry name" value="NADH DEHYDROGENASE [UBIQUINONE] 1 ALPHA SUBCOMPLEX SUBUNIT 9, MITOCHONDRIAL"/>
    <property type="match status" value="1"/>
</dbReference>
<sequence length="405" mass="45996">MEDFYFTGGNSTGPLLCTISGRYYCKDFRTIPDPTLSSLKRGTGGRSSFNGNVVTVFGATGFVGRALCNHLGKRGAQMIIPYRCDSDDLILKGLKLTGDLGQVLFQPFDLRDPLSIHKAVKYSNVVVNLIGRFFETKNFDHFSVHVKGAKDIAKACKEHNVERLIHVSALNVTENPQKYFLRKNNYYAMKLKGEEAVLNEFPDATIIRPSCVYGRLDHFLWSLLYPLRRRGQIIPLYAKGEKTIKQPVYIKDLVIGVINAINDFDTRGKIYQAVGPERYYLSDIATYCSQILQKEIVQRKLTCDIKYDIAFILKHILKNQIVGYFYSHPNYGVNLDYIEIESTTDVVQSNLPTLRELGVPLSKFEEMVPSIILPSFLHKPYQTRSLQSYCAADSLSNKEVKTYSF</sequence>
<dbReference type="SUPFAM" id="SSF51735">
    <property type="entry name" value="NAD(P)-binding Rossmann-fold domains"/>
    <property type="match status" value="1"/>
</dbReference>
<reference evidence="7 8" key="1">
    <citation type="submission" date="2023-09" db="EMBL/GenBank/DDBJ databases">
        <title>Genomes of two closely related lineages of the louse Polyplax serrata with different host specificities.</title>
        <authorList>
            <person name="Martinu J."/>
            <person name="Tarabai H."/>
            <person name="Stefka J."/>
            <person name="Hypsa V."/>
        </authorList>
    </citation>
    <scope>NUCLEOTIDE SEQUENCE [LARGE SCALE GENOMIC DNA]</scope>
    <source>
        <strain evidence="7">98ZLc_SE</strain>
    </source>
</reference>
<dbReference type="Pfam" id="PF01073">
    <property type="entry name" value="3Beta_HSD"/>
    <property type="match status" value="1"/>
</dbReference>
<evidence type="ECO:0000256" key="3">
    <source>
        <dbReference type="ARBA" id="ARBA00042000"/>
    </source>
</evidence>